<gene>
    <name evidence="3" type="ORF">Tci_329579</name>
</gene>
<evidence type="ECO:0000313" key="3">
    <source>
        <dbReference type="EMBL" id="GEX57604.1"/>
    </source>
</evidence>
<protein>
    <recommendedName>
        <fullName evidence="4">Transposase (Putative), gypsy type</fullName>
    </recommendedName>
</protein>
<evidence type="ECO:0008006" key="4">
    <source>
        <dbReference type="Google" id="ProtNLM"/>
    </source>
</evidence>
<sequence>MLRVMLLRAVDIARLKFRYLSVLPSSFAVTYASVTLPCIGRLSERLERPFFWIDAFACPALFSWHTGKSVSRDVIPKSSEFSPEHYATHGAYPAPFHKNGFAFLYPYCRSYEGRIGERQRDKDEPKILETTVGRVVPLLPVAPDRSYGELEASVERLFGEGGSGEQAEQGDFACGGHGVGIDVVMETSVEDVAPHLLAGAVQNAEVRGGVIPTFPFVSSFVSTTPEREGEDHTKLLAGANIAKAEVDYVVRTSMPIITIAITTTPIADPAAIAKEKLVGSSVFGADSPSAGGSHLIPGGFSDCSGSDSLVVVFGPGVCREMVDEFAPPKFSASVRGMDHDQLFTEFNVGAAHQISLSAEVRMRAKYNLKEKRMLNSVVKEKDSLLMSRLFIFVPKPLNLKLLRNHRDETQVLKERNSTLEKEKSKLEIQVTDLAASVKVREQEVANLDAVVTSVKLQNDSLADQDEKIEEVNEKFDKLCADFVDMALHLEEKFYPYLLTTISGRQWLITHGMELAIAKCLNFTEYLCTLGAAIGKAIEKGMHEGLSAGITHSAEGRKLTDVAAYNPSAEADYLSALQRLQSPHVDQRMVPIHHSSNQRVIGASALSLSLDVSSSRVRKIKENIANHVLDLRGVFVPLSEPLSAMALEGMEGTFGAAPDTTTALSITSVSASTISPISTDDYEVVYTDGQEGTGAGGETLNDESAVPFPNVSDAELDVLE</sequence>
<accession>A0A699H8B7</accession>
<comment type="caution">
    <text evidence="3">The sequence shown here is derived from an EMBL/GenBank/DDBJ whole genome shotgun (WGS) entry which is preliminary data.</text>
</comment>
<name>A0A699H8B7_TANCI</name>
<organism evidence="3">
    <name type="scientific">Tanacetum cinerariifolium</name>
    <name type="common">Dalmatian daisy</name>
    <name type="synonym">Chrysanthemum cinerariifolium</name>
    <dbReference type="NCBI Taxonomy" id="118510"/>
    <lineage>
        <taxon>Eukaryota</taxon>
        <taxon>Viridiplantae</taxon>
        <taxon>Streptophyta</taxon>
        <taxon>Embryophyta</taxon>
        <taxon>Tracheophyta</taxon>
        <taxon>Spermatophyta</taxon>
        <taxon>Magnoliopsida</taxon>
        <taxon>eudicotyledons</taxon>
        <taxon>Gunneridae</taxon>
        <taxon>Pentapetalae</taxon>
        <taxon>asterids</taxon>
        <taxon>campanulids</taxon>
        <taxon>Asterales</taxon>
        <taxon>Asteraceae</taxon>
        <taxon>Asteroideae</taxon>
        <taxon>Anthemideae</taxon>
        <taxon>Anthemidinae</taxon>
        <taxon>Tanacetum</taxon>
    </lineage>
</organism>
<evidence type="ECO:0000256" key="2">
    <source>
        <dbReference type="SAM" id="MobiDB-lite"/>
    </source>
</evidence>
<dbReference type="AlphaFoldDB" id="A0A699H8B7"/>
<feature type="coiled-coil region" evidence="1">
    <location>
        <begin position="402"/>
        <end position="481"/>
    </location>
</feature>
<evidence type="ECO:0000256" key="1">
    <source>
        <dbReference type="SAM" id="Coils"/>
    </source>
</evidence>
<keyword evidence="1" id="KW-0175">Coiled coil</keyword>
<feature type="region of interest" description="Disordered" evidence="2">
    <location>
        <begin position="686"/>
        <end position="719"/>
    </location>
</feature>
<proteinExistence type="predicted"/>
<reference evidence="3" key="1">
    <citation type="journal article" date="2019" name="Sci. Rep.">
        <title>Draft genome of Tanacetum cinerariifolium, the natural source of mosquito coil.</title>
        <authorList>
            <person name="Yamashiro T."/>
            <person name="Shiraishi A."/>
            <person name="Satake H."/>
            <person name="Nakayama K."/>
        </authorList>
    </citation>
    <scope>NUCLEOTIDE SEQUENCE</scope>
</reference>
<dbReference type="EMBL" id="BKCJ010116609">
    <property type="protein sequence ID" value="GEX57604.1"/>
    <property type="molecule type" value="Genomic_DNA"/>
</dbReference>